<dbReference type="PANTHER" id="PTHR43881">
    <property type="entry name" value="GAMMA-GLUTAMYLTRANSPEPTIDASE (AFU_ORTHOLOGUE AFUA_4G13580)"/>
    <property type="match status" value="1"/>
</dbReference>
<dbReference type="Gene3D" id="1.10.246.130">
    <property type="match status" value="1"/>
</dbReference>
<comment type="catalytic activity">
    <reaction evidence="3 6">
        <text>an N-terminal (5-L-glutamyl)-[peptide] + an alpha-amino acid = 5-L-glutamyl amino acid + an N-terminal L-alpha-aminoacyl-[peptide]</text>
        <dbReference type="Rhea" id="RHEA:23904"/>
        <dbReference type="Rhea" id="RHEA-COMP:9780"/>
        <dbReference type="Rhea" id="RHEA-COMP:9795"/>
        <dbReference type="ChEBI" id="CHEBI:77644"/>
        <dbReference type="ChEBI" id="CHEBI:78597"/>
        <dbReference type="ChEBI" id="CHEBI:78599"/>
        <dbReference type="ChEBI" id="CHEBI:78608"/>
        <dbReference type="EC" id="2.3.2.2"/>
    </reaction>
</comment>
<evidence type="ECO:0000256" key="5">
    <source>
        <dbReference type="PIRSR" id="PIRSR600101-2"/>
    </source>
</evidence>
<comment type="PTM">
    <text evidence="6">Cleaved by autocatalysis into a large and a small subunit.</text>
</comment>
<evidence type="ECO:0000256" key="2">
    <source>
        <dbReference type="ARBA" id="ARBA00001089"/>
    </source>
</evidence>
<dbReference type="InterPro" id="IPR052896">
    <property type="entry name" value="GGT-like_enzyme"/>
</dbReference>
<comment type="catalytic activity">
    <reaction evidence="2 6">
        <text>glutathione + H2O = L-cysteinylglycine + L-glutamate</text>
        <dbReference type="Rhea" id="RHEA:28807"/>
        <dbReference type="ChEBI" id="CHEBI:15377"/>
        <dbReference type="ChEBI" id="CHEBI:29985"/>
        <dbReference type="ChEBI" id="CHEBI:57925"/>
        <dbReference type="ChEBI" id="CHEBI:61694"/>
        <dbReference type="EC" id="3.4.19.13"/>
    </reaction>
</comment>
<dbReference type="PANTHER" id="PTHR43881:SF5">
    <property type="entry name" value="GAMMA-GLUTAMYLTRANSPEPTIDASE"/>
    <property type="match status" value="1"/>
</dbReference>
<comment type="subunit">
    <text evidence="6">This enzyme consists of two polypeptide chains, which are synthesized in precursor form from a single polypeptide.</text>
</comment>
<reference evidence="7 8" key="1">
    <citation type="submission" date="2019-08" db="EMBL/GenBank/DDBJ databases">
        <title>Amphibian skin-associated Pigmentiphaga: genome sequence and occurrence across geography and hosts.</title>
        <authorList>
            <person name="Bletz M.C."/>
            <person name="Bunk B."/>
            <person name="Sproeer C."/>
            <person name="Biwer P."/>
            <person name="Reiter S."/>
            <person name="Rabemananjara F.C.E."/>
            <person name="Schulz S."/>
            <person name="Overmann J."/>
            <person name="Vences M."/>
        </authorList>
    </citation>
    <scope>NUCLEOTIDE SEQUENCE [LARGE SCALE GENOMIC DNA]</scope>
    <source>
        <strain evidence="7 8">Mada1488</strain>
    </source>
</reference>
<dbReference type="GO" id="GO:0036374">
    <property type="term" value="F:glutathione hydrolase activity"/>
    <property type="evidence" value="ECO:0007669"/>
    <property type="project" value="UniProtKB-UniRule"/>
</dbReference>
<feature type="binding site" evidence="5">
    <location>
        <position position="429"/>
    </location>
    <ligand>
        <name>L-glutamate</name>
        <dbReference type="ChEBI" id="CHEBI:29985"/>
    </ligand>
</feature>
<dbReference type="SUPFAM" id="SSF56235">
    <property type="entry name" value="N-terminal nucleophile aminohydrolases (Ntn hydrolases)"/>
    <property type="match status" value="1"/>
</dbReference>
<dbReference type="EC" id="2.3.2.2" evidence="6"/>
<keyword evidence="8" id="KW-1185">Reference proteome</keyword>
<dbReference type="GO" id="GO:0006750">
    <property type="term" value="P:glutathione biosynthetic process"/>
    <property type="evidence" value="ECO:0007669"/>
    <property type="project" value="UniProtKB-KW"/>
</dbReference>
<dbReference type="InterPro" id="IPR000101">
    <property type="entry name" value="GGT_peptidase"/>
</dbReference>
<keyword evidence="6 7" id="KW-0808">Transferase</keyword>
<gene>
    <name evidence="7" type="primary">ggt</name>
    <name evidence="7" type="ORF">FXN63_14480</name>
</gene>
<keyword evidence="6" id="KW-0317">Glutathione biosynthesis</keyword>
<evidence type="ECO:0000313" key="7">
    <source>
        <dbReference type="EMBL" id="QEI06906.1"/>
    </source>
</evidence>
<dbReference type="UniPathway" id="UPA00204"/>
<dbReference type="RefSeq" id="WP_148815953.1">
    <property type="nucleotide sequence ID" value="NZ_CP043046.1"/>
</dbReference>
<dbReference type="Gene3D" id="3.60.20.40">
    <property type="match status" value="1"/>
</dbReference>
<evidence type="ECO:0000256" key="1">
    <source>
        <dbReference type="ARBA" id="ARBA00001049"/>
    </source>
</evidence>
<protein>
    <recommendedName>
        <fullName evidence="6">Glutathione hydrolase proenzyme</fullName>
        <ecNumber evidence="6">2.3.2.2</ecNumber>
        <ecNumber evidence="6">3.4.19.13</ecNumber>
    </recommendedName>
    <component>
        <recommendedName>
            <fullName evidence="6">Glutathione hydrolase large chain</fullName>
        </recommendedName>
    </component>
    <component>
        <recommendedName>
            <fullName evidence="6">Glutathione hydrolase small chain</fullName>
        </recommendedName>
    </component>
</protein>
<proteinExistence type="inferred from homology"/>
<evidence type="ECO:0000256" key="4">
    <source>
        <dbReference type="PIRSR" id="PIRSR600101-1"/>
    </source>
</evidence>
<evidence type="ECO:0000256" key="6">
    <source>
        <dbReference type="RuleBase" id="RU368036"/>
    </source>
</evidence>
<dbReference type="NCBIfam" id="TIGR00066">
    <property type="entry name" value="g_glut_trans"/>
    <property type="match status" value="1"/>
</dbReference>
<dbReference type="GO" id="GO:0006751">
    <property type="term" value="P:glutathione catabolic process"/>
    <property type="evidence" value="ECO:0007669"/>
    <property type="project" value="UniProtKB-UniRule"/>
</dbReference>
<dbReference type="InterPro" id="IPR043137">
    <property type="entry name" value="GGT_ssub_C"/>
</dbReference>
<name>A0A5C0AYZ7_9BURK</name>
<dbReference type="Pfam" id="PF01019">
    <property type="entry name" value="G_glu_transpept"/>
    <property type="match status" value="1"/>
</dbReference>
<keyword evidence="6 7" id="KW-0012">Acyltransferase</keyword>
<comment type="similarity">
    <text evidence="6">Belongs to the gamma-glutamyltransferase family.</text>
</comment>
<feature type="active site" description="Nucleophile" evidence="4">
    <location>
        <position position="346"/>
    </location>
</feature>
<evidence type="ECO:0000256" key="3">
    <source>
        <dbReference type="ARBA" id="ARBA00047417"/>
    </source>
</evidence>
<dbReference type="GO" id="GO:0103068">
    <property type="term" value="F:leukotriene C4 gamma-glutamyl transferase activity"/>
    <property type="evidence" value="ECO:0007669"/>
    <property type="project" value="UniProtKB-EC"/>
</dbReference>
<dbReference type="EMBL" id="CP043046">
    <property type="protein sequence ID" value="QEI06906.1"/>
    <property type="molecule type" value="Genomic_DNA"/>
</dbReference>
<dbReference type="Proteomes" id="UP000325161">
    <property type="component" value="Chromosome"/>
</dbReference>
<evidence type="ECO:0000313" key="8">
    <source>
        <dbReference type="Proteomes" id="UP000325161"/>
    </source>
</evidence>
<dbReference type="InterPro" id="IPR043138">
    <property type="entry name" value="GGT_lsub"/>
</dbReference>
<keyword evidence="6" id="KW-0865">Zymogen</keyword>
<dbReference type="AlphaFoldDB" id="A0A5C0AYZ7"/>
<dbReference type="OrthoDB" id="5297205at2"/>
<dbReference type="EC" id="3.4.19.13" evidence="6"/>
<sequence>MRSPTATARQGMITTPHHLATAAGQRVLAAGGNAIEAAIAAGAVLTVVYPHMNSIGGDAFFGIDDGKGYVSGLDGAGSAGAACSIDKYRALGFDAIPKRGPPSATTVAGMVSVWGEAFEQSRQWGGTFSWADLLAPAIALAEDGFALNAGQPSSLHAHWDILSKTQRFVDTFAPEGVIPLPGSHFKQIALANTLHQLAQDGAESFYRGALGQRIGNGLHAEGSLLDAADLAAFRCKRVDLLQVPYRDGQVVNLPPPTVGMTALMVLAILDRFDLTGLDPQSARFVHLQVEAAKLAHQLRDQYLNDPDFNPVPTAKLLDSAFIDRLAASIDPDRAAPFTNGPTPGDTVWFGVMDAEHRAVSAIQSICWEYGSGVMAGDTGILWHNRGHGFSMDPQHVNALAPGKRPSHTLNAPLFLKDGKTRIVFGTMGGEAQPQISTAVLTRALDLGMPLDEALDAPRWVIGRAWGDQSPTSLKLERRFSQQTYDELAAMGHEMEWFPGDYSDFVGHAGIIVLCDDANMQGCADPRSDGAALGVDS</sequence>
<comment type="catalytic activity">
    <reaction evidence="1 6">
        <text>an S-substituted glutathione + H2O = an S-substituted L-cysteinylglycine + L-glutamate</text>
        <dbReference type="Rhea" id="RHEA:59468"/>
        <dbReference type="ChEBI" id="CHEBI:15377"/>
        <dbReference type="ChEBI" id="CHEBI:29985"/>
        <dbReference type="ChEBI" id="CHEBI:90779"/>
        <dbReference type="ChEBI" id="CHEBI:143103"/>
        <dbReference type="EC" id="3.4.19.13"/>
    </reaction>
</comment>
<organism evidence="7 8">
    <name type="scientific">Pigmentiphaga aceris</name>
    <dbReference type="NCBI Taxonomy" id="1940612"/>
    <lineage>
        <taxon>Bacteria</taxon>
        <taxon>Pseudomonadati</taxon>
        <taxon>Pseudomonadota</taxon>
        <taxon>Betaproteobacteria</taxon>
        <taxon>Burkholderiales</taxon>
        <taxon>Alcaligenaceae</taxon>
        <taxon>Pigmentiphaga</taxon>
    </lineage>
</organism>
<keyword evidence="6" id="KW-0378">Hydrolase</keyword>
<dbReference type="PRINTS" id="PR01210">
    <property type="entry name" value="GGTRANSPTASE"/>
</dbReference>
<comment type="pathway">
    <text evidence="6">Sulfur metabolism; glutathione metabolism.</text>
</comment>
<dbReference type="InterPro" id="IPR029055">
    <property type="entry name" value="Ntn_hydrolases_N"/>
</dbReference>
<accession>A0A5C0AYZ7</accession>
<dbReference type="KEGG" id="pacr:FXN63_14480"/>